<dbReference type="InterPro" id="IPR020828">
    <property type="entry name" value="GlycerAld_3-P_DH_NAD(P)-bd"/>
</dbReference>
<dbReference type="Gene3D" id="3.30.360.10">
    <property type="entry name" value="Dihydrodipicolinate Reductase, domain 2"/>
    <property type="match status" value="1"/>
</dbReference>
<dbReference type="PRINTS" id="PR00078">
    <property type="entry name" value="G3PDHDRGNASE"/>
</dbReference>
<dbReference type="InterPro" id="IPR036291">
    <property type="entry name" value="NAD(P)-bd_dom_sf"/>
</dbReference>
<protein>
    <submittedName>
        <fullName evidence="4">Aldehyde dehydrogenase</fullName>
    </submittedName>
</protein>
<dbReference type="Proteomes" id="UP001524499">
    <property type="component" value="Unassembled WGS sequence"/>
</dbReference>
<feature type="domain" description="Glyceraldehyde 3-phosphate dehydrogenase NAD(P) binding" evidence="3">
    <location>
        <begin position="3"/>
        <end position="162"/>
    </location>
</feature>
<dbReference type="InterPro" id="IPR020831">
    <property type="entry name" value="GlycerAld/Erythrose_P_DH"/>
</dbReference>
<evidence type="ECO:0000313" key="4">
    <source>
        <dbReference type="EMBL" id="MCQ8103463.1"/>
    </source>
</evidence>
<dbReference type="Pfam" id="PF00044">
    <property type="entry name" value="Gp_dh_N"/>
    <property type="match status" value="1"/>
</dbReference>
<comment type="caution">
    <text evidence="4">The sequence shown here is derived from an EMBL/GenBank/DDBJ whole genome shotgun (WGS) entry which is preliminary data.</text>
</comment>
<accession>A0ABT1TDD5</accession>
<dbReference type="RefSeq" id="WP_256601164.1">
    <property type="nucleotide sequence ID" value="NZ_JANIBJ010000007.1"/>
</dbReference>
<proteinExistence type="inferred from homology"/>
<dbReference type="InterPro" id="IPR020829">
    <property type="entry name" value="GlycerAld_3-P_DH_cat"/>
</dbReference>
<dbReference type="SMART" id="SM00846">
    <property type="entry name" value="Gp_dh_N"/>
    <property type="match status" value="1"/>
</dbReference>
<dbReference type="Pfam" id="PF02800">
    <property type="entry name" value="Gp_dh_C"/>
    <property type="match status" value="1"/>
</dbReference>
<keyword evidence="1" id="KW-0560">Oxidoreductase</keyword>
<gene>
    <name evidence="4" type="ORF">NP590_05025</name>
</gene>
<dbReference type="SUPFAM" id="SSF51735">
    <property type="entry name" value="NAD(P)-binding Rossmann-fold domains"/>
    <property type="match status" value="1"/>
</dbReference>
<evidence type="ECO:0000313" key="5">
    <source>
        <dbReference type="Proteomes" id="UP001524499"/>
    </source>
</evidence>
<reference evidence="4 5" key="1">
    <citation type="submission" date="2022-07" db="EMBL/GenBank/DDBJ databases">
        <title>Methylomonas rivi sp. nov., Methylomonas rosea sp. nov., Methylomonas aureus sp. nov. and Methylomonas subterranea sp. nov., four novel methanotrophs isolated from a freshwater creek and the deep terrestrial subsurface.</title>
        <authorList>
            <person name="Abin C."/>
            <person name="Sankaranarayanan K."/>
            <person name="Garner C."/>
            <person name="Sindelar R."/>
            <person name="Kotary K."/>
            <person name="Garner R."/>
            <person name="Barclay S."/>
            <person name="Lawson P."/>
            <person name="Krumholz L."/>
        </authorList>
    </citation>
    <scope>NUCLEOTIDE SEQUENCE [LARGE SCALE GENOMIC DNA]</scope>
    <source>
        <strain evidence="4 5">SURF-2</strain>
    </source>
</reference>
<evidence type="ECO:0000256" key="1">
    <source>
        <dbReference type="ARBA" id="ARBA00023002"/>
    </source>
</evidence>
<name>A0ABT1TDD5_9GAMM</name>
<sequence>MSLSVGIVGLGRIGGGVLRNNFAEEPGGKYDIRVVCDVMPIDHVAYLIAHDSTYGRPPFTVDYQGSDLILGGNRVHYQRVDRRRSPPEDDSFAPLREFDLDVLFDATGTASITDFRALIRQKVAKKILCTWNVAGGDISMVFGVNHHNYNPALHDVISASTCTGNAMVPLCYILDKHFGVDYARIITIHPALSDQKVLDGYHPSSQLGRACAVSIVPTPTNVGKSTALVLPELDGKLDSLSYRVPTAIVSVIDFTANLSRETSLEEVSDLFNAYAAGELAGILHCEYGAWGHQKASIDYQQTPYSAIVLMEHLTLSNCRQLGVALMHDNEYAYCRRVLDVLGVLERRKQ</sequence>
<dbReference type="EMBL" id="JANIBJ010000007">
    <property type="protein sequence ID" value="MCQ8103463.1"/>
    <property type="molecule type" value="Genomic_DNA"/>
</dbReference>
<organism evidence="4 5">
    <name type="scientific">Methylomonas subterranea</name>
    <dbReference type="NCBI Taxonomy" id="2952225"/>
    <lineage>
        <taxon>Bacteria</taxon>
        <taxon>Pseudomonadati</taxon>
        <taxon>Pseudomonadota</taxon>
        <taxon>Gammaproteobacteria</taxon>
        <taxon>Methylococcales</taxon>
        <taxon>Methylococcaceae</taxon>
        <taxon>Methylomonas</taxon>
    </lineage>
</organism>
<dbReference type="Gene3D" id="3.40.50.720">
    <property type="entry name" value="NAD(P)-binding Rossmann-like Domain"/>
    <property type="match status" value="1"/>
</dbReference>
<keyword evidence="5" id="KW-1185">Reference proteome</keyword>
<comment type="similarity">
    <text evidence="2">Belongs to the glyceraldehyde-3-phosphate dehydrogenase family.</text>
</comment>
<evidence type="ECO:0000256" key="2">
    <source>
        <dbReference type="RuleBase" id="RU000397"/>
    </source>
</evidence>
<dbReference type="PIRSF" id="PIRSF000149">
    <property type="entry name" value="GAP_DH"/>
    <property type="match status" value="1"/>
</dbReference>
<dbReference type="SUPFAM" id="SSF55347">
    <property type="entry name" value="Glyceraldehyde-3-phosphate dehydrogenase-like, C-terminal domain"/>
    <property type="match status" value="1"/>
</dbReference>
<evidence type="ECO:0000259" key="3">
    <source>
        <dbReference type="SMART" id="SM00846"/>
    </source>
</evidence>
<dbReference type="PANTHER" id="PTHR43148">
    <property type="entry name" value="GLYCERALDEHYDE-3-PHOSPHATE DEHYDROGENASE 2"/>
    <property type="match status" value="1"/>
</dbReference>